<reference evidence="10 11" key="1">
    <citation type="submission" date="2019-05" db="EMBL/GenBank/DDBJ databases">
        <title>Genomic Characterization of 104 Bunyaviruses in the Families Peribunyaviridae, Nairoviridae, and Phenuiviridae.</title>
        <authorList>
            <person name="Kapuscinski M."/>
            <person name="Bergren N."/>
            <person name="Russell B."/>
            <person name="Lee J."/>
            <person name="Borland E."/>
            <person name="King D."/>
            <person name="Burkhalter K."/>
            <person name="Stenglein M."/>
            <person name="Kading R."/>
        </authorList>
    </citation>
    <scope>NUCLEOTIDE SEQUENCE [LARGE SCALE GENOMIC DNA]</scope>
    <source>
        <strain evidence="10 11">BeAn 141106</strain>
    </source>
</reference>
<organism evidence="10 11">
    <name type="scientific">Belem virus</name>
    <dbReference type="NCBI Taxonomy" id="2748241"/>
    <lineage>
        <taxon>Viruses</taxon>
        <taxon>Riboviria</taxon>
        <taxon>Orthornavirae</taxon>
        <taxon>Negarnaviricota</taxon>
        <taxon>Polyploviricotina</taxon>
        <taxon>Bunyaviricetes</taxon>
        <taxon>Elliovirales</taxon>
        <taxon>Peribunyaviridae</taxon>
        <taxon>Orthobunyavirus</taxon>
        <taxon>Orthobunyavirus belemense</taxon>
    </lineage>
</organism>
<evidence type="ECO:0000313" key="10">
    <source>
        <dbReference type="EMBL" id="QLA47089.1"/>
    </source>
</evidence>
<keyword evidence="4" id="KW-0946">Virion</keyword>
<dbReference type="GO" id="GO:0003723">
    <property type="term" value="F:RNA binding"/>
    <property type="evidence" value="ECO:0007669"/>
    <property type="project" value="UniProtKB-KW"/>
</dbReference>
<evidence type="ECO:0000256" key="9">
    <source>
        <dbReference type="SAM" id="MobiDB-lite"/>
    </source>
</evidence>
<dbReference type="Pfam" id="PF00952">
    <property type="entry name" value="Bunya_nucleocap"/>
    <property type="match status" value="1"/>
</dbReference>
<dbReference type="KEGG" id="vg:80554290"/>
<dbReference type="Gene3D" id="1.10.472.180">
    <property type="entry name" value="Bunyavirus nucleocapsid (N) protein, C-terminal domain"/>
    <property type="match status" value="1"/>
</dbReference>
<evidence type="ECO:0000256" key="5">
    <source>
        <dbReference type="ARBA" id="ARBA00022884"/>
    </source>
</evidence>
<dbReference type="InterPro" id="IPR043012">
    <property type="entry name" value="Bunya_nucleocap_N"/>
</dbReference>
<evidence type="ECO:0000256" key="6">
    <source>
        <dbReference type="ARBA" id="ARBA00023086"/>
    </source>
</evidence>
<dbReference type="RefSeq" id="YP_010840721.1">
    <property type="nucleotide sequence ID" value="NC_078964.1"/>
</dbReference>
<evidence type="ECO:0000313" key="11">
    <source>
        <dbReference type="Proteomes" id="UP001301041"/>
    </source>
</evidence>
<comment type="similarity">
    <text evidence="2">Belongs to the orthobunyavirus nucleocapsid protein family.</text>
</comment>
<dbReference type="Gene3D" id="1.20.142.20">
    <property type="match status" value="1"/>
</dbReference>
<keyword evidence="6" id="KW-0543">Viral nucleoprotein</keyword>
<comment type="subcellular location">
    <subcellularLocation>
        <location evidence="1">Virion</location>
    </subcellularLocation>
</comment>
<name>A0A7D9MVZ9_9VIRU</name>
<protein>
    <recommendedName>
        <fullName evidence="3">Nucleoprotein</fullName>
    </recommendedName>
    <alternativeName>
        <fullName evidence="8">Nucleocapsid protein</fullName>
    </alternativeName>
</protein>
<dbReference type="InterPro" id="IPR043011">
    <property type="entry name" value="Bunya_nucleocap_C"/>
</dbReference>
<feature type="region of interest" description="Disordered" evidence="9">
    <location>
        <begin position="351"/>
        <end position="371"/>
    </location>
</feature>
<proteinExistence type="inferred from homology"/>
<evidence type="ECO:0000256" key="7">
    <source>
        <dbReference type="ARBA" id="ARBA00023274"/>
    </source>
</evidence>
<dbReference type="InterPro" id="IPR001784">
    <property type="entry name" value="Bunya_nucleocap"/>
</dbReference>
<evidence type="ECO:0000256" key="8">
    <source>
        <dbReference type="ARBA" id="ARBA00033344"/>
    </source>
</evidence>
<evidence type="ECO:0000256" key="1">
    <source>
        <dbReference type="ARBA" id="ARBA00004328"/>
    </source>
</evidence>
<dbReference type="GeneID" id="80554290"/>
<accession>A0A7D9MVZ9</accession>
<keyword evidence="11" id="KW-1185">Reference proteome</keyword>
<keyword evidence="5" id="KW-0694">RNA-binding</keyword>
<dbReference type="EMBL" id="MK896621">
    <property type="protein sequence ID" value="QLA47089.1"/>
    <property type="molecule type" value="Viral_cRNA"/>
</dbReference>
<evidence type="ECO:0000256" key="2">
    <source>
        <dbReference type="ARBA" id="ARBA00006516"/>
    </source>
</evidence>
<sequence>MASRANMQLQVSDGFDFADDQSGDPKYIFEPRQAYQTFIHAYGGGLSNLNSVRIFLSKARQCKLQMREKRVQQINPRFGTLVLPLVNCHHPDFRQNRIPGDALTLRRVSGFIALYLLQQIENNPATKAIIEGGIVNPIARAKQLGWDIGYKLYLSFLPGAEFYLLEFEFFPLCIAMYRVKNGKLDEEFLDRIMAQRVDNMDQDGWLSKYADVIDRSEKIVANLKWKDKPAGRISKKGLEFLRSRGIAMKKYEPTVPAIQAPVQQQTLPQPQPSTSQLFYPVPLPQLQTVPSQQQILPQVPVAEVPYNFKAGQPMALPQVPLVTPQAFFPSVQPLAQQQVVPGTNTLPFLPPIGKDLERPEDNLPDVSGSEVSESSDLALLFGDFNNPTVEERMEGYVKAGYTKEQIARAEAHYKNMNQQQ</sequence>
<evidence type="ECO:0000256" key="4">
    <source>
        <dbReference type="ARBA" id="ARBA00022844"/>
    </source>
</evidence>
<evidence type="ECO:0000256" key="3">
    <source>
        <dbReference type="ARBA" id="ARBA00014389"/>
    </source>
</evidence>
<dbReference type="GO" id="GO:0019013">
    <property type="term" value="C:viral nucleocapsid"/>
    <property type="evidence" value="ECO:0007669"/>
    <property type="project" value="UniProtKB-KW"/>
</dbReference>
<dbReference type="GO" id="GO:1990904">
    <property type="term" value="C:ribonucleoprotein complex"/>
    <property type="evidence" value="ECO:0007669"/>
    <property type="project" value="UniProtKB-KW"/>
</dbReference>
<dbReference type="Proteomes" id="UP001301041">
    <property type="component" value="Genome"/>
</dbReference>
<keyword evidence="7" id="KW-0687">Ribonucleoprotein</keyword>